<protein>
    <submittedName>
        <fullName evidence="1">Rod shape-determining protein MreB</fullName>
    </submittedName>
</protein>
<proteinExistence type="predicted"/>
<comment type="caution">
    <text evidence="1">The sequence shown here is derived from an EMBL/GenBank/DDBJ whole genome shotgun (WGS) entry which is preliminary data.</text>
</comment>
<sequence>MLGIRLYIQCSERRLRVSSPQRAASFECEPLIALEDRPGRARVLAIGADARALEGRAGTRVVNPFAHPRIVIDDFAAAESLLKSAIRPLTKGRWWSSVALGILHPERDFDGGLTDIERRALYELCIGAGCRQCLIHRGAALSLEAVMRYASPGRSRP</sequence>
<gene>
    <name evidence="1" type="ORF">G3446_24430</name>
</gene>
<dbReference type="Gene3D" id="3.30.420.40">
    <property type="match status" value="1"/>
</dbReference>
<dbReference type="AlphaFoldDB" id="A0A6M0K6A1"/>
<dbReference type="EMBL" id="JAAIJQ010000130">
    <property type="protein sequence ID" value="NEV64969.1"/>
    <property type="molecule type" value="Genomic_DNA"/>
</dbReference>
<dbReference type="Proteomes" id="UP000483379">
    <property type="component" value="Unassembled WGS sequence"/>
</dbReference>
<reference evidence="1 2" key="1">
    <citation type="submission" date="2020-02" db="EMBL/GenBank/DDBJ databases">
        <title>Genome sequences of Thiorhodococcus mannitoliphagus and Thiorhodococcus minor, purple sulfur photosynthetic bacteria in the gammaproteobacterial family, Chromatiaceae.</title>
        <authorList>
            <person name="Aviles F.A."/>
            <person name="Meyer T.E."/>
            <person name="Kyndt J.A."/>
        </authorList>
    </citation>
    <scope>NUCLEOTIDE SEQUENCE [LARGE SCALE GENOMIC DNA]</scope>
    <source>
        <strain evidence="1 2">DSM 11518</strain>
    </source>
</reference>
<organism evidence="1 2">
    <name type="scientific">Thiorhodococcus minor</name>
    <dbReference type="NCBI Taxonomy" id="57489"/>
    <lineage>
        <taxon>Bacteria</taxon>
        <taxon>Pseudomonadati</taxon>
        <taxon>Pseudomonadota</taxon>
        <taxon>Gammaproteobacteria</taxon>
        <taxon>Chromatiales</taxon>
        <taxon>Chromatiaceae</taxon>
        <taxon>Thiorhodococcus</taxon>
    </lineage>
</organism>
<dbReference type="Pfam" id="PF06723">
    <property type="entry name" value="MreB_Mbl"/>
    <property type="match status" value="1"/>
</dbReference>
<name>A0A6M0K6A1_9GAMM</name>
<evidence type="ECO:0000313" key="2">
    <source>
        <dbReference type="Proteomes" id="UP000483379"/>
    </source>
</evidence>
<dbReference type="RefSeq" id="WP_164456239.1">
    <property type="nucleotide sequence ID" value="NZ_JAAIJQ010000130.1"/>
</dbReference>
<dbReference type="InterPro" id="IPR056546">
    <property type="entry name" value="MreB_MamK-like"/>
</dbReference>
<evidence type="ECO:0000313" key="1">
    <source>
        <dbReference type="EMBL" id="NEV64969.1"/>
    </source>
</evidence>
<keyword evidence="2" id="KW-1185">Reference proteome</keyword>
<accession>A0A6M0K6A1</accession>